<dbReference type="Proteomes" id="UP000594001">
    <property type="component" value="Chromosome"/>
</dbReference>
<dbReference type="KEGG" id="pbal:CPBP_00986"/>
<protein>
    <submittedName>
        <fullName evidence="3">Type VI secretion system contractile sheath large subunit, TssC</fullName>
    </submittedName>
</protein>
<dbReference type="EMBL" id="CP054719">
    <property type="protein sequence ID" value="QOL20204.1"/>
    <property type="molecule type" value="Genomic_DNA"/>
</dbReference>
<evidence type="ECO:0000259" key="1">
    <source>
        <dbReference type="Pfam" id="PF05943"/>
    </source>
</evidence>
<evidence type="ECO:0000259" key="2">
    <source>
        <dbReference type="Pfam" id="PF18945"/>
    </source>
</evidence>
<evidence type="ECO:0000313" key="3">
    <source>
        <dbReference type="EMBL" id="QOL20204.1"/>
    </source>
</evidence>
<proteinExistence type="predicted"/>
<reference evidence="3 4" key="1">
    <citation type="submission" date="2020-06" db="EMBL/GenBank/DDBJ databases">
        <title>The endosymbiont of the kinetoplastid Bodo saltans is a Paracaedibacter-like alpha-proteobacterium possessing a putative toxin-antitoxin system.</title>
        <authorList>
            <person name="Midha S."/>
            <person name="Rigden D.J."/>
            <person name="Siozios S."/>
            <person name="Hurst G.D.D."/>
            <person name="Jackson A.P."/>
        </authorList>
    </citation>
    <scope>NUCLEOTIDE SEQUENCE [LARGE SCALE GENOMIC DNA]</scope>
    <source>
        <strain evidence="3">Lake Konstanz</strain>
    </source>
</reference>
<dbReference type="RefSeq" id="WP_350331758.1">
    <property type="nucleotide sequence ID" value="NZ_CP054719.1"/>
</dbReference>
<dbReference type="NCBIfam" id="TIGR03355">
    <property type="entry name" value="VI_chp_2"/>
    <property type="match status" value="1"/>
</dbReference>
<organism evidence="3 4">
    <name type="scientific">Candidatus Bodocaedibacter vickermanii</name>
    <dbReference type="NCBI Taxonomy" id="2741701"/>
    <lineage>
        <taxon>Bacteria</taxon>
        <taxon>Pseudomonadati</taxon>
        <taxon>Pseudomonadota</taxon>
        <taxon>Alphaproteobacteria</taxon>
        <taxon>Holosporales</taxon>
        <taxon>Candidatus Paracaedibacteraceae</taxon>
        <taxon>Candidatus Bodocaedibacter</taxon>
    </lineage>
</organism>
<evidence type="ECO:0000313" key="4">
    <source>
        <dbReference type="Proteomes" id="UP000594001"/>
    </source>
</evidence>
<dbReference type="InterPro" id="IPR010269">
    <property type="entry name" value="T6SS_TssC-like"/>
</dbReference>
<dbReference type="AlphaFoldDB" id="A0A7L9RUE7"/>
<keyword evidence="4" id="KW-1185">Reference proteome</keyword>
<accession>A0A7L9RUE7</accession>
<name>A0A7L9RUE7_9PROT</name>
<feature type="domain" description="TssC1 C-terminal" evidence="2">
    <location>
        <begin position="368"/>
        <end position="478"/>
    </location>
</feature>
<dbReference type="PANTHER" id="PTHR35565">
    <property type="entry name" value="CYTOPLASMIC PROTEIN-RELATED"/>
    <property type="match status" value="1"/>
</dbReference>
<gene>
    <name evidence="3" type="ORF">CPBP_00986</name>
</gene>
<dbReference type="PANTHER" id="PTHR35565:SF3">
    <property type="entry name" value="TYPE VI SECRETION SYSTEM SHEATH PROTEIN TSSC1"/>
    <property type="match status" value="1"/>
</dbReference>
<sequence>MADTQENLSLVDQCLISAKMALDDSQKDHAIELLKEFVAQVEKGGAAGLPNAAVFIHKRIQEIDDVVSGQVNEVLHHPDFQKLEASWRGLQFLVANTECGARLKLRLLNATKKELLEDLEKALEFDQSSLFKKIYEEEYGTFGGHPYSCLMGDYEFSRAPQDQELLRKISGVAAAAHAPFISAADPKLFHMETFESLSTPRDLSKLFESSDMAAWRSFRQSEDARYVTLVLPHVLMRLPYGPETVPVEGLIFVEKVDGVDNSKFCWGNAAYALAQRITHAFATYGWTAAIRGVEGGGLVEALPAYTFKSADGDILLKCPTEVTITDRREKELSDLGFIALCHCKGTDYAAFFGGQTSQEPKVYNLADATANANLSARLPYILASSRFAHYVKSIMRDKIGSFMTKNEVSTYLNDWIANYVLLNDGAPQTIKAQYPLREARVDVEDIPGKPGSYRAIIYLRPHFQLEEFTASIRLVATLPKPAGA</sequence>
<dbReference type="Pfam" id="PF18945">
    <property type="entry name" value="VipB_2"/>
    <property type="match status" value="1"/>
</dbReference>
<dbReference type="InterPro" id="IPR044031">
    <property type="entry name" value="TssC1_N"/>
</dbReference>
<dbReference type="InterPro" id="IPR044032">
    <property type="entry name" value="TssC1_C"/>
</dbReference>
<feature type="domain" description="TssC1 N-terminal" evidence="1">
    <location>
        <begin position="58"/>
        <end position="358"/>
    </location>
</feature>
<dbReference type="Pfam" id="PF05943">
    <property type="entry name" value="VipB"/>
    <property type="match status" value="1"/>
</dbReference>